<name>Q39ML4_BURL3</name>
<dbReference type="AlphaFoldDB" id="Q39ML4"/>
<dbReference type="PATRIC" id="fig|482957.22.peg.7834"/>
<dbReference type="Proteomes" id="UP000002705">
    <property type="component" value="Chromosome 3"/>
</dbReference>
<accession>Q39ML4</accession>
<evidence type="ECO:0000313" key="2">
    <source>
        <dbReference type="Proteomes" id="UP000002705"/>
    </source>
</evidence>
<dbReference type="InterPro" id="IPR007709">
    <property type="entry name" value="N-FG_amidohydro"/>
</dbReference>
<dbReference type="Pfam" id="PF05013">
    <property type="entry name" value="FGase"/>
    <property type="match status" value="1"/>
</dbReference>
<dbReference type="KEGG" id="bur:Bcep18194_C7258"/>
<evidence type="ECO:0000313" key="1">
    <source>
        <dbReference type="EMBL" id="ABB06302.1"/>
    </source>
</evidence>
<organism evidence="1 2">
    <name type="scientific">Burkholderia lata (strain ATCC 17760 / DSM 23089 / LMG 22485 / NCIMB 9086 / R18194 / 383)</name>
    <dbReference type="NCBI Taxonomy" id="482957"/>
    <lineage>
        <taxon>Bacteria</taxon>
        <taxon>Pseudomonadati</taxon>
        <taxon>Pseudomonadota</taxon>
        <taxon>Betaproteobacteria</taxon>
        <taxon>Burkholderiales</taxon>
        <taxon>Burkholderiaceae</taxon>
        <taxon>Burkholderia</taxon>
        <taxon>Burkholderia cepacia complex</taxon>
    </lineage>
</organism>
<proteinExistence type="predicted"/>
<dbReference type="Gene3D" id="3.40.630.40">
    <property type="entry name" value="Zn-dependent exopeptidases"/>
    <property type="match status" value="1"/>
</dbReference>
<dbReference type="GeneID" id="300272704"/>
<gene>
    <name evidence="1" type="ordered locus">Bcep18194_C7258</name>
</gene>
<reference evidence="1" key="1">
    <citation type="submission" date="2009-01" db="EMBL/GenBank/DDBJ databases">
        <title>Complete sequence of chromosome 3 of Burkholderia sp. 383.</title>
        <authorList>
            <consortium name="US DOE Joint Genome Institute"/>
            <person name="Copeland A."/>
            <person name="Lucas S."/>
            <person name="Lapidus A."/>
            <person name="Barry K."/>
            <person name="Detter J.C."/>
            <person name="Glavina T."/>
            <person name="Hammon N."/>
            <person name="Israni S."/>
            <person name="Pitluck S."/>
            <person name="Chain P."/>
            <person name="Malfatti S."/>
            <person name="Shin M."/>
            <person name="Vergez L."/>
            <person name="Schmutz J."/>
            <person name="Larimer F."/>
            <person name="Land M."/>
            <person name="Kyrpides N."/>
            <person name="Lykidis A."/>
            <person name="Richardson P."/>
        </authorList>
    </citation>
    <scope>NUCLEOTIDE SEQUENCE</scope>
    <source>
        <strain evidence="1">383</strain>
    </source>
</reference>
<dbReference type="SUPFAM" id="SSF53187">
    <property type="entry name" value="Zn-dependent exopeptidases"/>
    <property type="match status" value="1"/>
</dbReference>
<sequence length="126" mass="14279">MPSRFTLPGRIRFPFWRRSRTAAPTFLPILPLGKWTKSPVTPSTYDGEPVYMLEPAAAEAAVRIGCIHRPFHQRLETEIDATVANFGHALRLTCTRSWGRRLSMLALGTAATPPRLHKRSRRSLRT</sequence>
<keyword evidence="2" id="KW-1185">Reference proteome</keyword>
<dbReference type="EMBL" id="CP000150">
    <property type="protein sequence ID" value="ABB06302.1"/>
    <property type="molecule type" value="Genomic_DNA"/>
</dbReference>
<dbReference type="RefSeq" id="WP_011349945.1">
    <property type="nucleotide sequence ID" value="NC_007509.1"/>
</dbReference>
<protein>
    <submittedName>
        <fullName evidence="1">Uncharacterized protein</fullName>
    </submittedName>
</protein>
<dbReference type="HOGENOM" id="CLU_1977401_0_0_4"/>